<feature type="transmembrane region" description="Helical" evidence="1">
    <location>
        <begin position="84"/>
        <end position="105"/>
    </location>
</feature>
<dbReference type="AlphaFoldDB" id="A0A919R8B1"/>
<dbReference type="EMBL" id="BOOU01000068">
    <property type="protein sequence ID" value="GII80050.1"/>
    <property type="molecule type" value="Genomic_DNA"/>
</dbReference>
<feature type="transmembrane region" description="Helical" evidence="1">
    <location>
        <begin position="164"/>
        <end position="182"/>
    </location>
</feature>
<gene>
    <name evidence="2" type="ORF">Sru01_50320</name>
</gene>
<comment type="caution">
    <text evidence="2">The sequence shown here is derived from an EMBL/GenBank/DDBJ whole genome shotgun (WGS) entry which is preliminary data.</text>
</comment>
<dbReference type="RefSeq" id="WP_203990336.1">
    <property type="nucleotide sequence ID" value="NZ_BOOU01000068.1"/>
</dbReference>
<feature type="transmembrane region" description="Helical" evidence="1">
    <location>
        <begin position="54"/>
        <end position="72"/>
    </location>
</feature>
<evidence type="ECO:0000313" key="3">
    <source>
        <dbReference type="Proteomes" id="UP000655287"/>
    </source>
</evidence>
<feature type="transmembrane region" description="Helical" evidence="1">
    <location>
        <begin position="139"/>
        <end position="157"/>
    </location>
</feature>
<protein>
    <submittedName>
        <fullName evidence="2">Uncharacterized protein</fullName>
    </submittedName>
</protein>
<keyword evidence="3" id="KW-1185">Reference proteome</keyword>
<keyword evidence="1" id="KW-0812">Transmembrane</keyword>
<feature type="transmembrane region" description="Helical" evidence="1">
    <location>
        <begin position="202"/>
        <end position="226"/>
    </location>
</feature>
<reference evidence="2" key="1">
    <citation type="submission" date="2021-01" db="EMBL/GenBank/DDBJ databases">
        <title>Whole genome shotgun sequence of Sphaerisporangium rufum NBRC 109079.</title>
        <authorList>
            <person name="Komaki H."/>
            <person name="Tamura T."/>
        </authorList>
    </citation>
    <scope>NUCLEOTIDE SEQUENCE</scope>
    <source>
        <strain evidence="2">NBRC 109079</strain>
    </source>
</reference>
<evidence type="ECO:0000313" key="2">
    <source>
        <dbReference type="EMBL" id="GII80050.1"/>
    </source>
</evidence>
<accession>A0A919R8B1</accession>
<organism evidence="2 3">
    <name type="scientific">Sphaerisporangium rufum</name>
    <dbReference type="NCBI Taxonomy" id="1381558"/>
    <lineage>
        <taxon>Bacteria</taxon>
        <taxon>Bacillati</taxon>
        <taxon>Actinomycetota</taxon>
        <taxon>Actinomycetes</taxon>
        <taxon>Streptosporangiales</taxon>
        <taxon>Streptosporangiaceae</taxon>
        <taxon>Sphaerisporangium</taxon>
    </lineage>
</organism>
<evidence type="ECO:0000256" key="1">
    <source>
        <dbReference type="SAM" id="Phobius"/>
    </source>
</evidence>
<dbReference type="Proteomes" id="UP000655287">
    <property type="component" value="Unassembled WGS sequence"/>
</dbReference>
<keyword evidence="1" id="KW-1133">Transmembrane helix</keyword>
<keyword evidence="1" id="KW-0472">Membrane</keyword>
<proteinExistence type="predicted"/>
<name>A0A919R8B1_9ACTN</name>
<sequence length="236" mass="25131">MRFPSRLLVANMFFAVLLWLAALAVTAAIAAAVAVFGDLDQSAWEKVPQIARWYALFTGVALIREFLPMYIAHGQTRREFGGHALVTALLFAPFLGVLFALGYLIERGVYALAGLPPVLGRGHLYADTLQFPVVVAEHTLQFAVWLAAGTFLGAAYYRWAGGGVLACLPVAAGLVLLAESTVGGDLRLPFANRFGLGLDLAWPAAVLAGTGVATVLAGLALTWPIIRDVPLRTTRA</sequence>